<evidence type="ECO:0000256" key="5">
    <source>
        <dbReference type="RuleBase" id="RU000660"/>
    </source>
</evidence>
<evidence type="ECO:0000256" key="1">
    <source>
        <dbReference type="ARBA" id="ARBA00008777"/>
    </source>
</evidence>
<keyword evidence="9" id="KW-1185">Reference proteome</keyword>
<dbReference type="Proteomes" id="UP000289269">
    <property type="component" value="Unassembled WGS sequence"/>
</dbReference>
<dbReference type="AlphaFoldDB" id="A0A4Q0AJB6"/>
<accession>A0A4Q0AJB6</accession>
<dbReference type="InterPro" id="IPR036373">
    <property type="entry name" value="Ribosomal_bL17_sf"/>
</dbReference>
<dbReference type="NCBIfam" id="TIGR00059">
    <property type="entry name" value="L17"/>
    <property type="match status" value="1"/>
</dbReference>
<evidence type="ECO:0000313" key="8">
    <source>
        <dbReference type="EMBL" id="RWZ79578.1"/>
    </source>
</evidence>
<dbReference type="PANTHER" id="PTHR14413:SF16">
    <property type="entry name" value="LARGE RIBOSOMAL SUBUNIT PROTEIN BL17M"/>
    <property type="match status" value="1"/>
</dbReference>
<feature type="region of interest" description="Disordered" evidence="7">
    <location>
        <begin position="126"/>
        <end position="165"/>
    </location>
</feature>
<dbReference type="Gene3D" id="3.90.1030.10">
    <property type="entry name" value="Ribosomal protein L17"/>
    <property type="match status" value="1"/>
</dbReference>
<feature type="compositionally biased region" description="Low complexity" evidence="7">
    <location>
        <begin position="126"/>
        <end position="157"/>
    </location>
</feature>
<evidence type="ECO:0000256" key="3">
    <source>
        <dbReference type="ARBA" id="ARBA00023274"/>
    </source>
</evidence>
<dbReference type="InterPro" id="IPR000456">
    <property type="entry name" value="Ribosomal_bL17"/>
</dbReference>
<evidence type="ECO:0000256" key="4">
    <source>
        <dbReference type="ARBA" id="ARBA00035494"/>
    </source>
</evidence>
<sequence length="165" mass="17823">MHRHGYQGRKLRRDRDQRRALLKGLATQLIEHGRVETTLPKAKEVLPYAETLITKAKKGGLHQRRQLISSLTTEATAHKLVDEIAPSLTGRQGGHLRLKRGQSRLGDNAQMATISFVDDITKAAPKTAAKPVPAAKAAGSAKPVKSARAAKSTAKAAALKRAKQS</sequence>
<comment type="similarity">
    <text evidence="1 5">Belongs to the bacterial ribosomal protein bL17 family.</text>
</comment>
<name>A0A4Q0AJB6_9BACT</name>
<proteinExistence type="inferred from homology"/>
<organism evidence="8 9">
    <name type="scientific">Candidatus Chaera renei</name>
    <dbReference type="NCBI Taxonomy" id="2506947"/>
    <lineage>
        <taxon>Bacteria</taxon>
        <taxon>Candidatus Saccharimonadota</taxon>
        <taxon>Candidatus Saccharimonadia</taxon>
        <taxon>Candidatus Saccharimonadales</taxon>
        <taxon>Candidatus Saccharimonadaceae</taxon>
        <taxon>Candidatus Chaera</taxon>
    </lineage>
</organism>
<dbReference type="GO" id="GO:0006412">
    <property type="term" value="P:translation"/>
    <property type="evidence" value="ECO:0007669"/>
    <property type="project" value="InterPro"/>
</dbReference>
<reference evidence="8" key="1">
    <citation type="submission" date="2019-01" db="EMBL/GenBank/DDBJ databases">
        <title>Genomic signatures and co-occurrence patterns of the ultra-small Saccharimodia (Patescibacteria phylum) suggest a symbiotic lifestyle.</title>
        <authorList>
            <person name="Lemos L."/>
            <person name="Medeiros J."/>
            <person name="Andreote F."/>
            <person name="Fernandes G."/>
            <person name="Varani A."/>
            <person name="Oliveira G."/>
            <person name="Pylro V."/>
        </authorList>
    </citation>
    <scope>NUCLEOTIDE SEQUENCE [LARGE SCALE GENOMIC DNA]</scope>
    <source>
        <strain evidence="8">AMD01</strain>
    </source>
</reference>
<dbReference type="EMBL" id="SCKW01000007">
    <property type="protein sequence ID" value="RWZ79578.1"/>
    <property type="molecule type" value="Genomic_DNA"/>
</dbReference>
<dbReference type="GO" id="GO:0003735">
    <property type="term" value="F:structural constituent of ribosome"/>
    <property type="evidence" value="ECO:0007669"/>
    <property type="project" value="InterPro"/>
</dbReference>
<dbReference type="SUPFAM" id="SSF64263">
    <property type="entry name" value="Prokaryotic ribosomal protein L17"/>
    <property type="match status" value="1"/>
</dbReference>
<protein>
    <recommendedName>
        <fullName evidence="4 6">50S ribosomal protein L17</fullName>
    </recommendedName>
</protein>
<evidence type="ECO:0000256" key="7">
    <source>
        <dbReference type="SAM" id="MobiDB-lite"/>
    </source>
</evidence>
<dbReference type="GO" id="GO:0022625">
    <property type="term" value="C:cytosolic large ribosomal subunit"/>
    <property type="evidence" value="ECO:0007669"/>
    <property type="project" value="TreeGrafter"/>
</dbReference>
<keyword evidence="3 5" id="KW-0687">Ribonucleoprotein</keyword>
<keyword evidence="2 5" id="KW-0689">Ribosomal protein</keyword>
<dbReference type="PANTHER" id="PTHR14413">
    <property type="entry name" value="RIBOSOMAL PROTEIN L17"/>
    <property type="match status" value="1"/>
</dbReference>
<comment type="caution">
    <text evidence="8">The sequence shown here is derived from an EMBL/GenBank/DDBJ whole genome shotgun (WGS) entry which is preliminary data.</text>
</comment>
<evidence type="ECO:0000256" key="6">
    <source>
        <dbReference type="RuleBase" id="RU000661"/>
    </source>
</evidence>
<dbReference type="Pfam" id="PF01196">
    <property type="entry name" value="Ribosomal_L17"/>
    <property type="match status" value="1"/>
</dbReference>
<evidence type="ECO:0000313" key="9">
    <source>
        <dbReference type="Proteomes" id="UP000289269"/>
    </source>
</evidence>
<evidence type="ECO:0000256" key="2">
    <source>
        <dbReference type="ARBA" id="ARBA00022980"/>
    </source>
</evidence>
<gene>
    <name evidence="8" type="ORF">EOT04_01200</name>
</gene>